<evidence type="ECO:0000313" key="4">
    <source>
        <dbReference type="Proteomes" id="UP000887212"/>
    </source>
</evidence>
<evidence type="ECO:0000313" key="3">
    <source>
        <dbReference type="EMBL" id="GIZ94919.1"/>
    </source>
</evidence>
<dbReference type="EMBL" id="BPMT01000026">
    <property type="protein sequence ID" value="GIZ94919.1"/>
    <property type="molecule type" value="Genomic_DNA"/>
</dbReference>
<name>A0AA37CI36_AQUAC</name>
<dbReference type="AlphaFoldDB" id="A0AA37CI36"/>
<evidence type="ECO:0000256" key="1">
    <source>
        <dbReference type="SAM" id="MobiDB-lite"/>
    </source>
</evidence>
<comment type="caution">
    <text evidence="2">The sequence shown here is derived from an EMBL/GenBank/DDBJ whole genome shotgun (WGS) entry which is preliminary data.</text>
</comment>
<evidence type="ECO:0000313" key="2">
    <source>
        <dbReference type="EMBL" id="GIZ90548.1"/>
    </source>
</evidence>
<evidence type="ECO:0000313" key="5">
    <source>
        <dbReference type="Proteomes" id="UP000887228"/>
    </source>
</evidence>
<reference evidence="2 5" key="1">
    <citation type="submission" date="2021-07" db="EMBL/GenBank/DDBJ databases">
        <title>Whole genome sequencing of carbapenem-resistant Pseudomonas spp. isolated in Japan.</title>
        <authorList>
            <person name="Suzuki M."/>
            <person name="Maehana S."/>
            <person name="Kitasato H."/>
        </authorList>
    </citation>
    <scope>NUCLEOTIDE SEQUENCE</scope>
    <source>
        <strain evidence="2">KAM435</strain>
        <strain evidence="3 5">KAM436</strain>
    </source>
</reference>
<dbReference type="Proteomes" id="UP000887212">
    <property type="component" value="Unassembled WGS sequence"/>
</dbReference>
<proteinExistence type="predicted"/>
<feature type="region of interest" description="Disordered" evidence="1">
    <location>
        <begin position="1"/>
        <end position="32"/>
    </location>
</feature>
<organism evidence="2 4">
    <name type="scientific">Aquipseudomonas alcaligenes</name>
    <name type="common">Pseudomonas alcaligenes</name>
    <dbReference type="NCBI Taxonomy" id="43263"/>
    <lineage>
        <taxon>Bacteria</taxon>
        <taxon>Pseudomonadati</taxon>
        <taxon>Pseudomonadota</taxon>
        <taxon>Gammaproteobacteria</taxon>
        <taxon>Pseudomonadales</taxon>
        <taxon>Pseudomonadaceae</taxon>
        <taxon>Aquipseudomonas</taxon>
    </lineage>
</organism>
<dbReference type="EMBL" id="BPMS01000028">
    <property type="protein sequence ID" value="GIZ90548.1"/>
    <property type="molecule type" value="Genomic_DNA"/>
</dbReference>
<dbReference type="Proteomes" id="UP000887228">
    <property type="component" value="Unassembled WGS sequence"/>
</dbReference>
<accession>A0AA37CI36</accession>
<protein>
    <submittedName>
        <fullName evidence="2">Uncharacterized protein</fullName>
    </submittedName>
</protein>
<gene>
    <name evidence="2" type="ORF">KAM435_38750</name>
    <name evidence="3" type="ORF">KAM436_38870</name>
</gene>
<sequence>MIGAWTMGEARQRKLQAAKESASTGPKPWPLSNPDIQRDLEAWFTRIGVDPTRPGIHDTPEFLHAEARYPDALNKVAHLVEARTYTEVELAQAERKILVAAEAVARRVAQDGRPGLCVVASGVLSRMLDELEVWNYTAKSNLTVTFPSEISRSPRYFYSVDSGDFAAAHAVVVAPPFVVIDVTVRQQSYETAAMGQYLPAIASTKDYKPYQVTADQLISPEFRENLQMRRLSPDAYLTQRKPEMLELMRHLPSRQVSLENGSLGYGIVAVTGYQERLSEMQGEFISIDGLTPQQIFEQDVLPRL</sequence>